<comment type="caution">
    <text evidence="1">The sequence shown here is derived from an EMBL/GenBank/DDBJ whole genome shotgun (WGS) entry which is preliminary data.</text>
</comment>
<sequence length="88" mass="10132">MSKINKNVEFNVGLDLFIQHNNIEIGDQMLLTYRGALNPNLRIRTRRTMKPLEAPVNPRDCVLEFKGLIKGQIYAEQVSYGAFVKFYA</sequence>
<accession>A0A830CKB2</accession>
<dbReference type="EMBL" id="BMAC01000394">
    <property type="protein sequence ID" value="GFP95525.1"/>
    <property type="molecule type" value="Genomic_DNA"/>
</dbReference>
<proteinExistence type="predicted"/>
<reference evidence="1" key="1">
    <citation type="submission" date="2020-07" db="EMBL/GenBank/DDBJ databases">
        <title>Ethylene signaling mediates host invasion by parasitic plants.</title>
        <authorList>
            <person name="Yoshida S."/>
        </authorList>
    </citation>
    <scope>NUCLEOTIDE SEQUENCE</scope>
    <source>
        <strain evidence="1">Okayama</strain>
    </source>
</reference>
<evidence type="ECO:0000313" key="2">
    <source>
        <dbReference type="Proteomes" id="UP000653305"/>
    </source>
</evidence>
<name>A0A830CKB2_9LAMI</name>
<keyword evidence="2" id="KW-1185">Reference proteome</keyword>
<organism evidence="1 2">
    <name type="scientific">Phtheirospermum japonicum</name>
    <dbReference type="NCBI Taxonomy" id="374723"/>
    <lineage>
        <taxon>Eukaryota</taxon>
        <taxon>Viridiplantae</taxon>
        <taxon>Streptophyta</taxon>
        <taxon>Embryophyta</taxon>
        <taxon>Tracheophyta</taxon>
        <taxon>Spermatophyta</taxon>
        <taxon>Magnoliopsida</taxon>
        <taxon>eudicotyledons</taxon>
        <taxon>Gunneridae</taxon>
        <taxon>Pentapetalae</taxon>
        <taxon>asterids</taxon>
        <taxon>lamiids</taxon>
        <taxon>Lamiales</taxon>
        <taxon>Orobanchaceae</taxon>
        <taxon>Orobanchaceae incertae sedis</taxon>
        <taxon>Phtheirospermum</taxon>
    </lineage>
</organism>
<evidence type="ECO:0000313" key="1">
    <source>
        <dbReference type="EMBL" id="GFP95525.1"/>
    </source>
</evidence>
<dbReference type="AlphaFoldDB" id="A0A830CKB2"/>
<gene>
    <name evidence="1" type="ORF">PHJA_001696800</name>
</gene>
<protein>
    <submittedName>
        <fullName evidence="1">Uncharacterized protein</fullName>
    </submittedName>
</protein>
<dbReference type="Proteomes" id="UP000653305">
    <property type="component" value="Unassembled WGS sequence"/>
</dbReference>